<proteinExistence type="predicted"/>
<keyword evidence="2" id="KW-1185">Reference proteome</keyword>
<evidence type="ECO:0000313" key="1">
    <source>
        <dbReference type="EMBL" id="GJS62882.1"/>
    </source>
</evidence>
<organism evidence="1 2">
    <name type="scientific">Tanacetum coccineum</name>
    <dbReference type="NCBI Taxonomy" id="301880"/>
    <lineage>
        <taxon>Eukaryota</taxon>
        <taxon>Viridiplantae</taxon>
        <taxon>Streptophyta</taxon>
        <taxon>Embryophyta</taxon>
        <taxon>Tracheophyta</taxon>
        <taxon>Spermatophyta</taxon>
        <taxon>Magnoliopsida</taxon>
        <taxon>eudicotyledons</taxon>
        <taxon>Gunneridae</taxon>
        <taxon>Pentapetalae</taxon>
        <taxon>asterids</taxon>
        <taxon>campanulids</taxon>
        <taxon>Asterales</taxon>
        <taxon>Asteraceae</taxon>
        <taxon>Asteroideae</taxon>
        <taxon>Anthemideae</taxon>
        <taxon>Anthemidinae</taxon>
        <taxon>Tanacetum</taxon>
    </lineage>
</organism>
<name>A0ABQ4XC73_9ASTR</name>
<dbReference type="Proteomes" id="UP001151760">
    <property type="component" value="Unassembled WGS sequence"/>
</dbReference>
<protein>
    <submittedName>
        <fullName evidence="1">Uncharacterized protein</fullName>
    </submittedName>
</protein>
<comment type="caution">
    <text evidence="1">The sequence shown here is derived from an EMBL/GenBank/DDBJ whole genome shotgun (WGS) entry which is preliminary data.</text>
</comment>
<accession>A0ABQ4XC73</accession>
<reference evidence="1" key="2">
    <citation type="submission" date="2022-01" db="EMBL/GenBank/DDBJ databases">
        <authorList>
            <person name="Yamashiro T."/>
            <person name="Shiraishi A."/>
            <person name="Satake H."/>
            <person name="Nakayama K."/>
        </authorList>
    </citation>
    <scope>NUCLEOTIDE SEQUENCE</scope>
</reference>
<evidence type="ECO:0000313" key="2">
    <source>
        <dbReference type="Proteomes" id="UP001151760"/>
    </source>
</evidence>
<sequence>MNLLSRNDNLFDLESKKNEWKKILYDAPIDDVIFDPGGNIDKTNAFLDIDISTDIEDKYHYWEGDILYLKSLLSNDTILTLPPKVFLDHNPRSLGVEGCIVDGLRVVLLVLNCGGIEERGFRVCGDLRWGVVVEMDRVEGEGLLINILNNCPDFSVILLSCLDLELGYHSRLPTQKHSPLHSLYTVGN</sequence>
<reference evidence="1" key="1">
    <citation type="journal article" date="2022" name="Int. J. Mol. Sci.">
        <title>Draft Genome of Tanacetum Coccineum: Genomic Comparison of Closely Related Tanacetum-Family Plants.</title>
        <authorList>
            <person name="Yamashiro T."/>
            <person name="Shiraishi A."/>
            <person name="Nakayama K."/>
            <person name="Satake H."/>
        </authorList>
    </citation>
    <scope>NUCLEOTIDE SEQUENCE</scope>
</reference>
<gene>
    <name evidence="1" type="ORF">Tco_0677446</name>
</gene>
<dbReference type="EMBL" id="BQNB010009392">
    <property type="protein sequence ID" value="GJS62882.1"/>
    <property type="molecule type" value="Genomic_DNA"/>
</dbReference>